<sequence length="673" mass="75635">MQRSPTLRTRPGSSNADARTTPDLHQQLRQGAMAQAHWNRPTLPITPVSTTLVELDYMKNKIADLEEQLARTNSFRHSDAPSVAPSPAPTTSFHVTSGFSGPIDVLQDARNLGSAYTIPRGISHKNRVFGQSHWMNGVVVFRDVIEILESHLKSGTSNMLLALHRAKMLARMIKAARSPDWPTPPTNDLPTKGVCDELIGHYLRTIETLYRILHVPTFRKDYEVLWTSEADVKTGFMVQLKLVLAIGAIFYDENCSMRPEITRWIYEGQTWLSSPSYKSKLGIQHLQTSILLLLAREYADVGSELVWISAGALLREAVYIGLHKDPVYLPKISVRSAEMRRRIWNTILELNVQFSLISGGPCLISLEDFNTGPPGNYEDQELMAHEPNRQPDHVFTSTSSAIAFRKTLPIRLTVVKFLNDIATSGTFEETLRTDTALRASYKTLRRDLKEMNATECHPFASTAIEFMMQRYISSLHIPYFNPSLHEAIYAFSRKTVFDTSLRLWNLAYFTDASKETDFVRLCRCGAGFFRAFTLHASTFLAVELRVQLQEEDSVPRPDLLSIPEDAANFYLRCIEAGETGIKGYLLLRTLVARIGAVKQGLGRVEMQNSIGQAAENAVEQCARVLERLAGLGSEDAGGEFDFQMPVDFIGDWDLTMSDMFNFDGGSNFEAFMI</sequence>
<accession>A0A7U2I068</accession>
<evidence type="ECO:0000313" key="9">
    <source>
        <dbReference type="EMBL" id="QRC97123.1"/>
    </source>
</evidence>
<gene>
    <name evidence="9" type="ORF">JI435_139990</name>
</gene>
<reference evidence="10" key="1">
    <citation type="journal article" date="2021" name="BMC Genomics">
        <title>Chromosome-level genome assembly and manually-curated proteome of model necrotroph Parastagonospora nodorum Sn15 reveals a genome-wide trove of candidate effector homologs, and redundancy of virulence-related functions within an accessory chromosome.</title>
        <authorList>
            <person name="Bertazzoni S."/>
            <person name="Jones D.A.B."/>
            <person name="Phan H.T."/>
            <person name="Tan K.-C."/>
            <person name="Hane J.K."/>
        </authorList>
    </citation>
    <scope>NUCLEOTIDE SEQUENCE [LARGE SCALE GENOMIC DNA]</scope>
    <source>
        <strain evidence="10">SN15 / ATCC MYA-4574 / FGSC 10173)</strain>
    </source>
</reference>
<organism evidence="9 10">
    <name type="scientific">Phaeosphaeria nodorum (strain SN15 / ATCC MYA-4574 / FGSC 10173)</name>
    <name type="common">Glume blotch fungus</name>
    <name type="synonym">Parastagonospora nodorum</name>
    <dbReference type="NCBI Taxonomy" id="321614"/>
    <lineage>
        <taxon>Eukaryota</taxon>
        <taxon>Fungi</taxon>
        <taxon>Dikarya</taxon>
        <taxon>Ascomycota</taxon>
        <taxon>Pezizomycotina</taxon>
        <taxon>Dothideomycetes</taxon>
        <taxon>Pleosporomycetidae</taxon>
        <taxon>Pleosporales</taxon>
        <taxon>Pleosporineae</taxon>
        <taxon>Phaeosphaeriaceae</taxon>
        <taxon>Parastagonospora</taxon>
    </lineage>
</organism>
<dbReference type="GO" id="GO:0006351">
    <property type="term" value="P:DNA-templated transcription"/>
    <property type="evidence" value="ECO:0007669"/>
    <property type="project" value="InterPro"/>
</dbReference>
<evidence type="ECO:0000256" key="3">
    <source>
        <dbReference type="ARBA" id="ARBA00023015"/>
    </source>
</evidence>
<keyword evidence="2" id="KW-0862">Zinc</keyword>
<evidence type="ECO:0000256" key="4">
    <source>
        <dbReference type="ARBA" id="ARBA00023125"/>
    </source>
</evidence>
<evidence type="ECO:0000256" key="5">
    <source>
        <dbReference type="ARBA" id="ARBA00023163"/>
    </source>
</evidence>
<name>A0A7U2I068_PHANO</name>
<dbReference type="GO" id="GO:0008270">
    <property type="term" value="F:zinc ion binding"/>
    <property type="evidence" value="ECO:0007669"/>
    <property type="project" value="InterPro"/>
</dbReference>
<evidence type="ECO:0000259" key="8">
    <source>
        <dbReference type="SMART" id="SM00906"/>
    </source>
</evidence>
<keyword evidence="1" id="KW-0479">Metal-binding</keyword>
<evidence type="ECO:0000256" key="7">
    <source>
        <dbReference type="SAM" id="MobiDB-lite"/>
    </source>
</evidence>
<proteinExistence type="predicted"/>
<evidence type="ECO:0000256" key="2">
    <source>
        <dbReference type="ARBA" id="ARBA00022833"/>
    </source>
</evidence>
<dbReference type="CDD" id="cd12148">
    <property type="entry name" value="fungal_TF_MHR"/>
    <property type="match status" value="1"/>
</dbReference>
<protein>
    <recommendedName>
        <fullName evidence="8">Xylanolytic transcriptional activator regulatory domain-containing protein</fullName>
    </recommendedName>
</protein>
<dbReference type="Pfam" id="PF04082">
    <property type="entry name" value="Fungal_trans"/>
    <property type="match status" value="1"/>
</dbReference>
<keyword evidence="10" id="KW-1185">Reference proteome</keyword>
<dbReference type="VEuPathDB" id="FungiDB:JI435_139990"/>
<evidence type="ECO:0000313" key="10">
    <source>
        <dbReference type="Proteomes" id="UP000663193"/>
    </source>
</evidence>
<dbReference type="EMBL" id="CP069029">
    <property type="protein sequence ID" value="QRC97123.1"/>
    <property type="molecule type" value="Genomic_DNA"/>
</dbReference>
<keyword evidence="4" id="KW-0238">DNA-binding</keyword>
<dbReference type="OrthoDB" id="4337792at2759"/>
<dbReference type="Proteomes" id="UP000663193">
    <property type="component" value="Chromosome 7"/>
</dbReference>
<dbReference type="GO" id="GO:0003677">
    <property type="term" value="F:DNA binding"/>
    <property type="evidence" value="ECO:0007669"/>
    <property type="project" value="UniProtKB-KW"/>
</dbReference>
<keyword evidence="3" id="KW-0805">Transcription regulation</keyword>
<keyword evidence="6" id="KW-0539">Nucleus</keyword>
<dbReference type="InterPro" id="IPR051430">
    <property type="entry name" value="Fungal_TF_Env_Response"/>
</dbReference>
<dbReference type="AlphaFoldDB" id="A0A7U2I068"/>
<evidence type="ECO:0000256" key="6">
    <source>
        <dbReference type="ARBA" id="ARBA00023242"/>
    </source>
</evidence>
<feature type="compositionally biased region" description="Polar residues" evidence="7">
    <location>
        <begin position="1"/>
        <end position="29"/>
    </location>
</feature>
<feature type="region of interest" description="Disordered" evidence="7">
    <location>
        <begin position="1"/>
        <end position="40"/>
    </location>
</feature>
<dbReference type="SMART" id="SM00906">
    <property type="entry name" value="Fungal_trans"/>
    <property type="match status" value="1"/>
</dbReference>
<dbReference type="InterPro" id="IPR007219">
    <property type="entry name" value="XnlR_reg_dom"/>
</dbReference>
<feature type="domain" description="Xylanolytic transcriptional activator regulatory" evidence="8">
    <location>
        <begin position="306"/>
        <end position="380"/>
    </location>
</feature>
<dbReference type="PANTHER" id="PTHR31944">
    <property type="entry name" value="HEME-RESPONSIVE ZINC FINGER TRANSCRIPTION FACTOR HAP1"/>
    <property type="match status" value="1"/>
</dbReference>
<keyword evidence="5" id="KW-0804">Transcription</keyword>
<evidence type="ECO:0000256" key="1">
    <source>
        <dbReference type="ARBA" id="ARBA00022723"/>
    </source>
</evidence>
<dbReference type="PANTHER" id="PTHR31944:SF131">
    <property type="entry name" value="HEME-RESPONSIVE ZINC FINGER TRANSCRIPTION FACTOR HAP1"/>
    <property type="match status" value="1"/>
</dbReference>